<evidence type="ECO:0008006" key="4">
    <source>
        <dbReference type="Google" id="ProtNLM"/>
    </source>
</evidence>
<evidence type="ECO:0000256" key="1">
    <source>
        <dbReference type="SAM" id="SignalP"/>
    </source>
</evidence>
<dbReference type="AlphaFoldDB" id="A0AAE6KW05"/>
<accession>A0AAE6KW05</accession>
<organism evidence="2 3">
    <name type="scientific">Myxococcus xanthus</name>
    <dbReference type="NCBI Taxonomy" id="34"/>
    <lineage>
        <taxon>Bacteria</taxon>
        <taxon>Pseudomonadati</taxon>
        <taxon>Myxococcota</taxon>
        <taxon>Myxococcia</taxon>
        <taxon>Myxococcales</taxon>
        <taxon>Cystobacterineae</taxon>
        <taxon>Myxococcaceae</taxon>
        <taxon>Myxococcus</taxon>
    </lineage>
</organism>
<evidence type="ECO:0000313" key="2">
    <source>
        <dbReference type="EMBL" id="QDE72067.1"/>
    </source>
</evidence>
<feature type="signal peptide" evidence="1">
    <location>
        <begin position="1"/>
        <end position="18"/>
    </location>
</feature>
<protein>
    <recommendedName>
        <fullName evidence="4">Lipoprotein</fullName>
    </recommendedName>
</protein>
<dbReference type="PROSITE" id="PS51257">
    <property type="entry name" value="PROKAR_LIPOPROTEIN"/>
    <property type="match status" value="1"/>
</dbReference>
<dbReference type="RefSeq" id="WP_140800482.1">
    <property type="nucleotide sequence ID" value="NZ_CP017173.1"/>
</dbReference>
<dbReference type="EMBL" id="CP017174">
    <property type="protein sequence ID" value="QDE72067.1"/>
    <property type="molecule type" value="Genomic_DNA"/>
</dbReference>
<evidence type="ECO:0000313" key="3">
    <source>
        <dbReference type="Proteomes" id="UP000320179"/>
    </source>
</evidence>
<proteinExistence type="predicted"/>
<keyword evidence="1" id="KW-0732">Signal</keyword>
<dbReference type="Proteomes" id="UP000320179">
    <property type="component" value="Chromosome"/>
</dbReference>
<feature type="chain" id="PRO_5041980890" description="Lipoprotein" evidence="1">
    <location>
        <begin position="19"/>
        <end position="397"/>
    </location>
</feature>
<sequence>MTRLTPLLPLCLSLLACAMEPDAPVFLSGTAQEADGAPWRGGPLLLTRPLPVPVPANTPPRVRFEPWAEVTPDADGLFLHRLTARETGADEIVRPIPWAAPNAFQLLLPPRADGGRDLIAMELNRDSDVPPLRLWNSNVRAAEAPGGVMLAWNDMPQVADIPEPHYFVEARGPTGRAWLIRTGEQEAPWLGPEILEDFTDGHAHVQAFSSGARVWVHTSLYYFAVHDAPPFRLPFEGRVPISRGADCRGGRNVVSPCPFTDGRLEAVNVPGPPQALATELTLILPQPLRPRQVVIRGARVVGPPEQVLHVEGSVDGNDWQLLRTSPVLPDPTSGPYLDETNSDSGSQELYVRLELPVDVPEVREVRVWFGKPLPNGGPPPFKQSISTLREVSLFGAP</sequence>
<gene>
    <name evidence="2" type="ORF">BHS09_36620</name>
</gene>
<name>A0AAE6KW05_MYXXA</name>
<reference evidence="2 3" key="1">
    <citation type="journal article" date="2019" name="Science">
        <title>Social genes are selection hotspots in kin groups of a soil microbe.</title>
        <authorList>
            <person name="Wielgoss S."/>
            <person name="Wolfensberger R."/>
            <person name="Sun L."/>
            <person name="Fiegna F."/>
            <person name="Velicer G.J."/>
        </authorList>
    </citation>
    <scope>NUCLEOTIDE SEQUENCE [LARGE SCALE GENOMIC DNA]</scope>
    <source>
        <strain evidence="2 3">MC3.5.9c15</strain>
    </source>
</reference>